<keyword evidence="1 5" id="KW-0132">Cell division</keyword>
<comment type="similarity">
    <text evidence="1">Belongs to the ZipA family.</text>
</comment>
<dbReference type="Proteomes" id="UP000832034">
    <property type="component" value="Chromosome"/>
</dbReference>
<dbReference type="SUPFAM" id="SSF64383">
    <property type="entry name" value="Cell-division protein ZipA, C-terminal domain"/>
    <property type="match status" value="1"/>
</dbReference>
<keyword evidence="1" id="KW-0131">Cell cycle</keyword>
<reference evidence="5" key="2">
    <citation type="journal article" date="2022" name="Res Sq">
        <title>Evolution of multicellular longitudinally dividing oral cavity symbionts (Neisseriaceae).</title>
        <authorList>
            <person name="Nyongesa S."/>
            <person name="Weber P."/>
            <person name="Bernet E."/>
            <person name="Pullido F."/>
            <person name="Nieckarz M."/>
            <person name="Delaby M."/>
            <person name="Nieves C."/>
            <person name="Viehboeck T."/>
            <person name="Krause N."/>
            <person name="Rivera-Millot A."/>
            <person name="Nakamura A."/>
            <person name="Vischer N."/>
            <person name="VanNieuwenhze M."/>
            <person name="Brun Y."/>
            <person name="Cava F."/>
            <person name="Bulgheresi S."/>
            <person name="Veyrier F."/>
        </authorList>
    </citation>
    <scope>NUCLEOTIDE SEQUENCE</scope>
    <source>
        <strain evidence="5">SAG 1488-6</strain>
    </source>
</reference>
<organism evidence="5 6">
    <name type="scientific">Vitreoscilla stercoraria</name>
    <dbReference type="NCBI Taxonomy" id="61"/>
    <lineage>
        <taxon>Bacteria</taxon>
        <taxon>Pseudomonadati</taxon>
        <taxon>Pseudomonadota</taxon>
        <taxon>Betaproteobacteria</taxon>
        <taxon>Neisseriales</taxon>
        <taxon>Neisseriaceae</taxon>
        <taxon>Vitreoscilla</taxon>
    </lineage>
</organism>
<proteinExistence type="inferred from homology"/>
<gene>
    <name evidence="5" type="ORF">LVJ81_00475</name>
</gene>
<accession>A0ABY4E9W5</accession>
<dbReference type="Pfam" id="PF04354">
    <property type="entry name" value="ZipA_C"/>
    <property type="match status" value="1"/>
</dbReference>
<keyword evidence="2" id="KW-1003">Cell membrane</keyword>
<dbReference type="InterPro" id="IPR007449">
    <property type="entry name" value="ZipA_FtsZ-bd_C"/>
</dbReference>
<comment type="function">
    <text evidence="1">Essential cell division protein that stabilizes the FtsZ protofilaments by cross-linking them and that serves as a cytoplasmic membrane anchor for the Z ring. Also required for the recruitment to the septal ring of downstream cell division proteins.</text>
</comment>
<keyword evidence="3" id="KW-1133">Transmembrane helix</keyword>
<keyword evidence="2" id="KW-0997">Cell inner membrane</keyword>
<evidence type="ECO:0000256" key="2">
    <source>
        <dbReference type="RuleBase" id="RU003613"/>
    </source>
</evidence>
<feature type="domain" description="ZipA C-terminal FtsZ-binding" evidence="4">
    <location>
        <begin position="269"/>
        <end position="392"/>
    </location>
</feature>
<dbReference type="InterPro" id="IPR036765">
    <property type="entry name" value="ZipA_FtsZ-bd_C_sf"/>
</dbReference>
<dbReference type="GO" id="GO:0051301">
    <property type="term" value="P:cell division"/>
    <property type="evidence" value="ECO:0007669"/>
    <property type="project" value="UniProtKB-KW"/>
</dbReference>
<name>A0ABY4E9W5_VITST</name>
<comment type="subcellular location">
    <subcellularLocation>
        <location evidence="2">Cell inner membrane</location>
        <topology evidence="2">Single-pass type I membrane protein</topology>
    </subcellularLocation>
</comment>
<evidence type="ECO:0000256" key="1">
    <source>
        <dbReference type="RuleBase" id="RU003612"/>
    </source>
</evidence>
<dbReference type="RefSeq" id="WP_019957901.1">
    <property type="nucleotide sequence ID" value="NZ_CP091512.1"/>
</dbReference>
<dbReference type="Gene3D" id="3.30.1400.10">
    <property type="entry name" value="ZipA, C-terminal FtsZ-binding domain"/>
    <property type="match status" value="1"/>
</dbReference>
<evidence type="ECO:0000256" key="3">
    <source>
        <dbReference type="SAM" id="Phobius"/>
    </source>
</evidence>
<dbReference type="EMBL" id="CP091512">
    <property type="protein sequence ID" value="UOO92559.1"/>
    <property type="molecule type" value="Genomic_DNA"/>
</dbReference>
<dbReference type="SMART" id="SM00771">
    <property type="entry name" value="ZipA_C"/>
    <property type="match status" value="1"/>
</dbReference>
<sequence>MSDTIFYYIVGGLAVILAVLLFNAYKEKRYRDEVRRQFGHADQDALLDTARHEVRDGQGVLNSGVMNHALHPTGAAKVAATDMAQKELLATADTGSHTAAAPIFQIVDEEPVATAAPRSIKDLDIPNVKSALNPVKPEDSLLLDLQDLTQMELPWFDSRIDYMAYVSLREPAELQAIPRLSNRHQVRVAGCTLDGCFQLAEPIPSVYYQGFVIGLQCISRQGLAQREELIQFAEQVRLFASQMGGGVAVANVDAFMQVAEPMDELCMRVDQTIAIHLVSRETISGREIKAALESLHFELDAGVFWFSDEHGKNLFNAVNLDSTPFISTALENHAYRGFSMLYDLTKVPVGEKTFNHFMDLVVKLSSMLGLDLVDDQLNELSTQWLKDIRTYVVSRQEEMLSVEIEPGSELAERLFS</sequence>
<evidence type="ECO:0000259" key="4">
    <source>
        <dbReference type="SMART" id="SM00771"/>
    </source>
</evidence>
<reference evidence="5" key="1">
    <citation type="submission" date="2021-12" db="EMBL/GenBank/DDBJ databases">
        <authorList>
            <person name="Veyrier F.J."/>
        </authorList>
    </citation>
    <scope>NUCLEOTIDE SEQUENCE</scope>
    <source>
        <strain evidence="5">SAG 1488-6</strain>
    </source>
</reference>
<keyword evidence="2 3" id="KW-0472">Membrane</keyword>
<keyword evidence="6" id="KW-1185">Reference proteome</keyword>
<feature type="transmembrane region" description="Helical" evidence="3">
    <location>
        <begin position="6"/>
        <end position="25"/>
    </location>
</feature>
<evidence type="ECO:0000313" key="6">
    <source>
        <dbReference type="Proteomes" id="UP000832034"/>
    </source>
</evidence>
<keyword evidence="2 3" id="KW-0812">Transmembrane</keyword>
<evidence type="ECO:0000313" key="5">
    <source>
        <dbReference type="EMBL" id="UOO92559.1"/>
    </source>
</evidence>
<protein>
    <recommendedName>
        <fullName evidence="1">Cell division protein ZipA</fullName>
    </recommendedName>
</protein>